<keyword evidence="3" id="KW-1185">Reference proteome</keyword>
<reference evidence="2 3" key="1">
    <citation type="journal article" date="2019" name="Commun. Biol.">
        <title>The bagworm genome reveals a unique fibroin gene that provides high tensile strength.</title>
        <authorList>
            <person name="Kono N."/>
            <person name="Nakamura H."/>
            <person name="Ohtoshi R."/>
            <person name="Tomita M."/>
            <person name="Numata K."/>
            <person name="Arakawa K."/>
        </authorList>
    </citation>
    <scope>NUCLEOTIDE SEQUENCE [LARGE SCALE GENOMIC DNA]</scope>
</reference>
<organism evidence="2 3">
    <name type="scientific">Eumeta variegata</name>
    <name type="common">Bagworm moth</name>
    <name type="synonym">Eumeta japonica</name>
    <dbReference type="NCBI Taxonomy" id="151549"/>
    <lineage>
        <taxon>Eukaryota</taxon>
        <taxon>Metazoa</taxon>
        <taxon>Ecdysozoa</taxon>
        <taxon>Arthropoda</taxon>
        <taxon>Hexapoda</taxon>
        <taxon>Insecta</taxon>
        <taxon>Pterygota</taxon>
        <taxon>Neoptera</taxon>
        <taxon>Endopterygota</taxon>
        <taxon>Lepidoptera</taxon>
        <taxon>Glossata</taxon>
        <taxon>Ditrysia</taxon>
        <taxon>Tineoidea</taxon>
        <taxon>Psychidae</taxon>
        <taxon>Oiketicinae</taxon>
        <taxon>Eumeta</taxon>
    </lineage>
</organism>
<accession>A0A4C1SRT0</accession>
<dbReference type="Proteomes" id="UP000299102">
    <property type="component" value="Unassembled WGS sequence"/>
</dbReference>
<proteinExistence type="predicted"/>
<feature type="region of interest" description="Disordered" evidence="1">
    <location>
        <begin position="281"/>
        <end position="302"/>
    </location>
</feature>
<dbReference type="EMBL" id="BGZK01000014">
    <property type="protein sequence ID" value="GBP04616.1"/>
    <property type="molecule type" value="Genomic_DNA"/>
</dbReference>
<protein>
    <submittedName>
        <fullName evidence="2">Uncharacterized protein</fullName>
    </submittedName>
</protein>
<dbReference type="OrthoDB" id="7445369at2759"/>
<name>A0A4C1SRT0_EUMVA</name>
<dbReference type="AlphaFoldDB" id="A0A4C1SRT0"/>
<evidence type="ECO:0000313" key="2">
    <source>
        <dbReference type="EMBL" id="GBP04616.1"/>
    </source>
</evidence>
<gene>
    <name evidence="2" type="ORF">EVAR_3956_1</name>
</gene>
<comment type="caution">
    <text evidence="2">The sequence shown here is derived from an EMBL/GenBank/DDBJ whole genome shotgun (WGS) entry which is preliminary data.</text>
</comment>
<feature type="region of interest" description="Disordered" evidence="1">
    <location>
        <begin position="182"/>
        <end position="201"/>
    </location>
</feature>
<sequence>MDKMNGERSDASTSTDDLKGRPLCLFYFTHPFGVLSPDPPTIAAAPENITQAFINMKPVSPDFWSSTQDTYATSSSTTSKVNYEIGNVTIPKKPVSIVKISRNLPKCTIDLNFRRDNISSSFLSSDIFLSSSSSRSCDYSRRIIPYNRTLPPLELPVSKDYIENLEDQRSKKIYNREKFSLPPINMPQKKKKKRRKTPEEYMTGRCEKVADVIKSEVKIGKVRGVKKVRRRSKLSSVRRTLNCLMQRAVKGESVLVKSLDDDVPRTSSLTSFTLVSNPSYSSQTYASHHHHHQSSSQGHMVY</sequence>
<evidence type="ECO:0000256" key="1">
    <source>
        <dbReference type="SAM" id="MobiDB-lite"/>
    </source>
</evidence>
<evidence type="ECO:0000313" key="3">
    <source>
        <dbReference type="Proteomes" id="UP000299102"/>
    </source>
</evidence>